<dbReference type="InterPro" id="IPR023346">
    <property type="entry name" value="Lysozyme-like_dom_sf"/>
</dbReference>
<evidence type="ECO:0000256" key="17">
    <source>
        <dbReference type="ARBA" id="ARBA00023251"/>
    </source>
</evidence>
<evidence type="ECO:0000256" key="12">
    <source>
        <dbReference type="ARBA" id="ARBA00022960"/>
    </source>
</evidence>
<dbReference type="SUPFAM" id="SSF56601">
    <property type="entry name" value="beta-lactamase/transpeptidase-like"/>
    <property type="match status" value="1"/>
</dbReference>
<dbReference type="SMART" id="SM00316">
    <property type="entry name" value="S1"/>
    <property type="match status" value="1"/>
</dbReference>
<keyword evidence="11" id="KW-0378">Hydrolase</keyword>
<dbReference type="InterPro" id="IPR001264">
    <property type="entry name" value="Glyco_trans_51"/>
</dbReference>
<evidence type="ECO:0000256" key="5">
    <source>
        <dbReference type="ARBA" id="ARBA00022519"/>
    </source>
</evidence>
<evidence type="ECO:0000256" key="11">
    <source>
        <dbReference type="ARBA" id="ARBA00022801"/>
    </source>
</evidence>
<keyword evidence="14" id="KW-0573">Peptidoglycan synthesis</keyword>
<keyword evidence="6" id="KW-0121">Carboxypeptidase</keyword>
<evidence type="ECO:0000256" key="1">
    <source>
        <dbReference type="ARBA" id="ARBA00004249"/>
    </source>
</evidence>
<keyword evidence="16 23" id="KW-0472">Membrane</keyword>
<organism evidence="25">
    <name type="scientific">marine metagenome</name>
    <dbReference type="NCBI Taxonomy" id="408172"/>
    <lineage>
        <taxon>unclassified sequences</taxon>
        <taxon>metagenomes</taxon>
        <taxon>ecological metagenomes</taxon>
    </lineage>
</organism>
<keyword evidence="19" id="KW-0961">Cell wall biogenesis/degradation</keyword>
<dbReference type="AlphaFoldDB" id="A0A381T0J2"/>
<evidence type="ECO:0000313" key="25">
    <source>
        <dbReference type="EMBL" id="SVA09706.1"/>
    </source>
</evidence>
<evidence type="ECO:0000256" key="23">
    <source>
        <dbReference type="SAM" id="Phobius"/>
    </source>
</evidence>
<dbReference type="EC" id="2.4.99.28" evidence="21"/>
<dbReference type="Pfam" id="PF17092">
    <property type="entry name" value="PCB_OB"/>
    <property type="match status" value="1"/>
</dbReference>
<dbReference type="GO" id="GO:0006508">
    <property type="term" value="P:proteolysis"/>
    <property type="evidence" value="ECO:0007669"/>
    <property type="project" value="UniProtKB-KW"/>
</dbReference>
<dbReference type="PROSITE" id="PS50126">
    <property type="entry name" value="S1"/>
    <property type="match status" value="1"/>
</dbReference>
<dbReference type="Gene3D" id="1.10.3810.10">
    <property type="entry name" value="Biosynthetic peptidoglycan transglycosylase-like"/>
    <property type="match status" value="1"/>
</dbReference>
<dbReference type="GO" id="GO:0009002">
    <property type="term" value="F:serine-type D-Ala-D-Ala carboxypeptidase activity"/>
    <property type="evidence" value="ECO:0007669"/>
    <property type="project" value="UniProtKB-EC"/>
</dbReference>
<dbReference type="Gene3D" id="2.40.50.140">
    <property type="entry name" value="Nucleic acid-binding proteins"/>
    <property type="match status" value="1"/>
</dbReference>
<dbReference type="InterPro" id="IPR001460">
    <property type="entry name" value="PCN-bd_Tpept"/>
</dbReference>
<dbReference type="Gene3D" id="3.40.710.10">
    <property type="entry name" value="DD-peptidase/beta-lactamase superfamily"/>
    <property type="match status" value="2"/>
</dbReference>
<dbReference type="GO" id="GO:0046677">
    <property type="term" value="P:response to antibiotic"/>
    <property type="evidence" value="ECO:0007669"/>
    <property type="project" value="UniProtKB-KW"/>
</dbReference>
<dbReference type="GO" id="GO:0003676">
    <property type="term" value="F:nucleic acid binding"/>
    <property type="evidence" value="ECO:0007669"/>
    <property type="project" value="InterPro"/>
</dbReference>
<dbReference type="GO" id="GO:0008658">
    <property type="term" value="F:penicillin binding"/>
    <property type="evidence" value="ECO:0007669"/>
    <property type="project" value="InterPro"/>
</dbReference>
<dbReference type="FunFam" id="1.10.3810.10:FF:000003">
    <property type="entry name" value="Penicillin-binding protein 1a"/>
    <property type="match status" value="1"/>
</dbReference>
<reference evidence="25" key="1">
    <citation type="submission" date="2018-05" db="EMBL/GenBank/DDBJ databases">
        <authorList>
            <person name="Lanie J.A."/>
            <person name="Ng W.-L."/>
            <person name="Kazmierczak K.M."/>
            <person name="Andrzejewski T.M."/>
            <person name="Davidsen T.M."/>
            <person name="Wayne K.J."/>
            <person name="Tettelin H."/>
            <person name="Glass J.I."/>
            <person name="Rusch D."/>
            <person name="Podicherti R."/>
            <person name="Tsui H.-C.T."/>
            <person name="Winkler M.E."/>
        </authorList>
    </citation>
    <scope>NUCLEOTIDE SEQUENCE</scope>
</reference>
<evidence type="ECO:0000256" key="13">
    <source>
        <dbReference type="ARBA" id="ARBA00022968"/>
    </source>
</evidence>
<dbReference type="InterPro" id="IPR050396">
    <property type="entry name" value="Glycosyltr_51/Transpeptidase"/>
</dbReference>
<evidence type="ECO:0000256" key="14">
    <source>
        <dbReference type="ARBA" id="ARBA00022984"/>
    </source>
</evidence>
<gene>
    <name evidence="25" type="ORF">METZ01_LOCUS62560</name>
</gene>
<evidence type="ECO:0000256" key="16">
    <source>
        <dbReference type="ARBA" id="ARBA00023136"/>
    </source>
</evidence>
<dbReference type="InterPro" id="IPR031376">
    <property type="entry name" value="PCB_OB"/>
</dbReference>
<evidence type="ECO:0000256" key="19">
    <source>
        <dbReference type="ARBA" id="ARBA00023316"/>
    </source>
</evidence>
<evidence type="ECO:0000256" key="3">
    <source>
        <dbReference type="ARBA" id="ARBA00018638"/>
    </source>
</evidence>
<dbReference type="SUPFAM" id="SSF53955">
    <property type="entry name" value="Lysozyme-like"/>
    <property type="match status" value="1"/>
</dbReference>
<name>A0A381T0J2_9ZZZZ</name>
<keyword evidence="10 23" id="KW-0812">Transmembrane</keyword>
<evidence type="ECO:0000256" key="7">
    <source>
        <dbReference type="ARBA" id="ARBA00022670"/>
    </source>
</evidence>
<evidence type="ECO:0000256" key="4">
    <source>
        <dbReference type="ARBA" id="ARBA00022475"/>
    </source>
</evidence>
<protein>
    <recommendedName>
        <fullName evidence="3">Penicillin-binding protein 1A</fullName>
        <ecNumber evidence="21">2.4.99.28</ecNumber>
        <ecNumber evidence="2">3.4.16.4</ecNumber>
    </recommendedName>
</protein>
<dbReference type="EMBL" id="UINC01003843">
    <property type="protein sequence ID" value="SVA09706.1"/>
    <property type="molecule type" value="Genomic_DNA"/>
</dbReference>
<evidence type="ECO:0000256" key="2">
    <source>
        <dbReference type="ARBA" id="ARBA00012448"/>
    </source>
</evidence>
<proteinExistence type="predicted"/>
<keyword evidence="8" id="KW-0328">Glycosyltransferase</keyword>
<dbReference type="InterPro" id="IPR012340">
    <property type="entry name" value="NA-bd_OB-fold"/>
</dbReference>
<dbReference type="InterPro" id="IPR003029">
    <property type="entry name" value="S1_domain"/>
</dbReference>
<keyword evidence="15 23" id="KW-1133">Transmembrane helix</keyword>
<evidence type="ECO:0000256" key="18">
    <source>
        <dbReference type="ARBA" id="ARBA00023268"/>
    </source>
</evidence>
<sequence>MQDSRQQKNHGRFSKTQATKKSKLKKILRVNLISGFLFCLSTGLIGAVFIYFYYSRDLPDVGKLKDHQPSTITQVYSANNEKIAEFYIEKRIIIALEDIPLSLKQATLAVEDSNFYSHFGIDPKAIFRAFITNLKAGHIVEGGSTITQQLTKTMFLSREKSLPRKIKEAILALRLELVFSKDEILEMYLNQIYYGHGTYGVEAAARNYFGKSVKDLTIAECAMIASLPKAPNNYSPYRNPKKALKRRNHVIRRMADNSFISKEQAKSFMEEEFHLGKVEKMLNKAPYFVEHVRRILEEKFGSNKLYRAGLKVYTTLDMKMQETAQRTIKKNLLVSDKRYGYRGPIGTVDISRGELTVQNTMIRQNGFVDEKGIKVGSTIYGTVMSVGSSQARVILGTENGYIHIKDMNWARKPDPNLDGRWAKIKNPSEALTPGDLIMVKVLGRKQDGSGWSLALEQEPEVEAALISLSPFTGQVKSMIGGYDYNKSQFNRAVQAIRQPGSAFKPIIYAAAINEGYTPASIIIDSPIIFKEKKDAFEKWKPVNFEEKFYGPTSLREALAHSRNVVTVKLMQNIGIKSTIRLARSLGITSNLEENLSIALGSSGTTLYELTSAYSAFANLGSMTKPTVIRNIKSRQGKVLFTAEPETTQPISSATAHIMTSLMQSVIQNGTATKIKSLKRPVAGKTGTTNNFVDAWFVGYTPELVTGVWVGKDKDKPLGRNETGSRTAIPIWLQFMQKALANKPITNFPVSSDIQFIKVQPESGKPAKYRDISSSFELFSQDFLPEKEQPFPLQPQQSEESFQ</sequence>
<keyword evidence="13" id="KW-0735">Signal-anchor</keyword>
<keyword evidence="7" id="KW-0645">Protease</keyword>
<comment type="catalytic activity">
    <reaction evidence="20">
        <text>Preferential cleavage: (Ac)2-L-Lys-D-Ala-|-D-Ala. Also transpeptidation of peptidyl-alanyl moieties that are N-acyl substituents of D-alanine.</text>
        <dbReference type="EC" id="3.4.16.4"/>
    </reaction>
</comment>
<dbReference type="GO" id="GO:0071555">
    <property type="term" value="P:cell wall organization"/>
    <property type="evidence" value="ECO:0007669"/>
    <property type="project" value="UniProtKB-KW"/>
</dbReference>
<evidence type="ECO:0000256" key="6">
    <source>
        <dbReference type="ARBA" id="ARBA00022645"/>
    </source>
</evidence>
<keyword evidence="17" id="KW-0046">Antibiotic resistance</keyword>
<feature type="domain" description="S1 motif" evidence="24">
    <location>
        <begin position="376"/>
        <end position="456"/>
    </location>
</feature>
<keyword evidence="12" id="KW-0133">Cell shape</keyword>
<dbReference type="Pfam" id="PF00905">
    <property type="entry name" value="Transpeptidase"/>
    <property type="match status" value="1"/>
</dbReference>
<keyword evidence="18" id="KW-0511">Multifunctional enzyme</keyword>
<dbReference type="GO" id="GO:0009252">
    <property type="term" value="P:peptidoglycan biosynthetic process"/>
    <property type="evidence" value="ECO:0007669"/>
    <property type="project" value="UniProtKB-KW"/>
</dbReference>
<dbReference type="PANTHER" id="PTHR32282:SF27">
    <property type="entry name" value="PENICILLIN-BINDING PROTEIN 1A"/>
    <property type="match status" value="1"/>
</dbReference>
<dbReference type="InterPro" id="IPR012338">
    <property type="entry name" value="Beta-lactam/transpept-like"/>
</dbReference>
<keyword evidence="4" id="KW-1003">Cell membrane</keyword>
<evidence type="ECO:0000256" key="10">
    <source>
        <dbReference type="ARBA" id="ARBA00022692"/>
    </source>
</evidence>
<dbReference type="GO" id="GO:0005886">
    <property type="term" value="C:plasma membrane"/>
    <property type="evidence" value="ECO:0007669"/>
    <property type="project" value="UniProtKB-SubCell"/>
</dbReference>
<evidence type="ECO:0000256" key="15">
    <source>
        <dbReference type="ARBA" id="ARBA00022989"/>
    </source>
</evidence>
<dbReference type="PANTHER" id="PTHR32282">
    <property type="entry name" value="BINDING PROTEIN TRANSPEPTIDASE, PUTATIVE-RELATED"/>
    <property type="match status" value="1"/>
</dbReference>
<dbReference type="GO" id="GO:0008360">
    <property type="term" value="P:regulation of cell shape"/>
    <property type="evidence" value="ECO:0007669"/>
    <property type="project" value="UniProtKB-KW"/>
</dbReference>
<dbReference type="GO" id="GO:0030288">
    <property type="term" value="C:outer membrane-bounded periplasmic space"/>
    <property type="evidence" value="ECO:0007669"/>
    <property type="project" value="TreeGrafter"/>
</dbReference>
<dbReference type="SUPFAM" id="SSF50249">
    <property type="entry name" value="Nucleic acid-binding proteins"/>
    <property type="match status" value="1"/>
</dbReference>
<comment type="catalytic activity">
    <reaction evidence="22">
        <text>[GlcNAc-(1-&gt;4)-Mur2Ac(oyl-L-Ala-gamma-D-Glu-L-Lys-D-Ala-D-Ala)](n)-di-trans,octa-cis-undecaprenyl diphosphate + beta-D-GlcNAc-(1-&gt;4)-Mur2Ac(oyl-L-Ala-gamma-D-Glu-L-Lys-D-Ala-D-Ala)-di-trans,octa-cis-undecaprenyl diphosphate = [GlcNAc-(1-&gt;4)-Mur2Ac(oyl-L-Ala-gamma-D-Glu-L-Lys-D-Ala-D-Ala)](n+1)-di-trans,octa-cis-undecaprenyl diphosphate + di-trans,octa-cis-undecaprenyl diphosphate + H(+)</text>
        <dbReference type="Rhea" id="RHEA:23708"/>
        <dbReference type="Rhea" id="RHEA-COMP:9602"/>
        <dbReference type="Rhea" id="RHEA-COMP:9603"/>
        <dbReference type="ChEBI" id="CHEBI:15378"/>
        <dbReference type="ChEBI" id="CHEBI:58405"/>
        <dbReference type="ChEBI" id="CHEBI:60033"/>
        <dbReference type="ChEBI" id="CHEBI:78435"/>
        <dbReference type="EC" id="2.4.99.28"/>
    </reaction>
</comment>
<dbReference type="Pfam" id="PF00912">
    <property type="entry name" value="Transgly"/>
    <property type="match status" value="1"/>
</dbReference>
<evidence type="ECO:0000256" key="9">
    <source>
        <dbReference type="ARBA" id="ARBA00022679"/>
    </source>
</evidence>
<evidence type="ECO:0000259" key="24">
    <source>
        <dbReference type="PROSITE" id="PS50126"/>
    </source>
</evidence>
<dbReference type="InterPro" id="IPR036950">
    <property type="entry name" value="PBP_transglycosylase"/>
</dbReference>
<keyword evidence="5" id="KW-0997">Cell inner membrane</keyword>
<feature type="transmembrane region" description="Helical" evidence="23">
    <location>
        <begin position="30"/>
        <end position="54"/>
    </location>
</feature>
<evidence type="ECO:0000256" key="21">
    <source>
        <dbReference type="ARBA" id="ARBA00044770"/>
    </source>
</evidence>
<evidence type="ECO:0000256" key="22">
    <source>
        <dbReference type="ARBA" id="ARBA00049902"/>
    </source>
</evidence>
<comment type="subcellular location">
    <subcellularLocation>
        <location evidence="1">Cell inner membrane</location>
        <topology evidence="1">Single-pass type II membrane protein</topology>
    </subcellularLocation>
</comment>
<dbReference type="GO" id="GO:0008955">
    <property type="term" value="F:peptidoglycan glycosyltransferase activity"/>
    <property type="evidence" value="ECO:0007669"/>
    <property type="project" value="UniProtKB-EC"/>
</dbReference>
<dbReference type="NCBIfam" id="TIGR02074">
    <property type="entry name" value="PBP_1a_fam"/>
    <property type="match status" value="1"/>
</dbReference>
<accession>A0A381T0J2</accession>
<evidence type="ECO:0000256" key="20">
    <source>
        <dbReference type="ARBA" id="ARBA00034000"/>
    </source>
</evidence>
<keyword evidence="9" id="KW-0808">Transferase</keyword>
<dbReference type="EC" id="3.4.16.4" evidence="2"/>
<evidence type="ECO:0000256" key="8">
    <source>
        <dbReference type="ARBA" id="ARBA00022676"/>
    </source>
</evidence>